<evidence type="ECO:0000256" key="5">
    <source>
        <dbReference type="RuleBase" id="RU000320"/>
    </source>
</evidence>
<dbReference type="NCBIfam" id="TIGR01974">
    <property type="entry name" value="NDH_I_L"/>
    <property type="match status" value="1"/>
</dbReference>
<dbReference type="GO" id="GO:0015990">
    <property type="term" value="P:electron transport coupled proton transport"/>
    <property type="evidence" value="ECO:0007669"/>
    <property type="project" value="TreeGrafter"/>
</dbReference>
<keyword evidence="3 6" id="KW-1133">Transmembrane helix</keyword>
<feature type="transmembrane region" description="Helical" evidence="6">
    <location>
        <begin position="366"/>
        <end position="387"/>
    </location>
</feature>
<feature type="transmembrane region" description="Helical" evidence="6">
    <location>
        <begin position="30"/>
        <end position="55"/>
    </location>
</feature>
<evidence type="ECO:0000256" key="4">
    <source>
        <dbReference type="ARBA" id="ARBA00023136"/>
    </source>
</evidence>
<accession>A0A9D1CEL4</accession>
<dbReference type="AlphaFoldDB" id="A0A9D1CEL4"/>
<feature type="transmembrane region" description="Helical" evidence="6">
    <location>
        <begin position="246"/>
        <end position="263"/>
    </location>
</feature>
<evidence type="ECO:0000313" key="9">
    <source>
        <dbReference type="EMBL" id="HIP98005.1"/>
    </source>
</evidence>
<dbReference type="InterPro" id="IPR018393">
    <property type="entry name" value="NADHpl_OxRdtase_5_subgr"/>
</dbReference>
<keyword evidence="9" id="KW-0560">Oxidoreductase</keyword>
<feature type="transmembrane region" description="Helical" evidence="6">
    <location>
        <begin position="269"/>
        <end position="292"/>
    </location>
</feature>
<name>A0A9D1CEL4_AQUAO</name>
<dbReference type="GO" id="GO:0008137">
    <property type="term" value="F:NADH dehydrogenase (ubiquinone) activity"/>
    <property type="evidence" value="ECO:0007669"/>
    <property type="project" value="InterPro"/>
</dbReference>
<dbReference type="EMBL" id="DQVE01000014">
    <property type="protein sequence ID" value="HIP98005.1"/>
    <property type="molecule type" value="Genomic_DNA"/>
</dbReference>
<gene>
    <name evidence="9" type="ORF">EYH37_01365</name>
</gene>
<protein>
    <submittedName>
        <fullName evidence="9">NADH-quinone oxidoreductase subunit L</fullName>
        <ecNumber evidence="9">1.6.5.-</ecNumber>
    </submittedName>
</protein>
<feature type="domain" description="NADH:quinone oxidoreductase/Mrp antiporter transmembrane" evidence="7">
    <location>
        <begin position="131"/>
        <end position="419"/>
    </location>
</feature>
<keyword evidence="2 5" id="KW-0812">Transmembrane</keyword>
<evidence type="ECO:0000313" key="10">
    <source>
        <dbReference type="Proteomes" id="UP000606463"/>
    </source>
</evidence>
<dbReference type="Proteomes" id="UP000606463">
    <property type="component" value="Unassembled WGS sequence"/>
</dbReference>
<feature type="transmembrane region" description="Helical" evidence="6">
    <location>
        <begin position="486"/>
        <end position="506"/>
    </location>
</feature>
<dbReference type="GO" id="GO:0016020">
    <property type="term" value="C:membrane"/>
    <property type="evidence" value="ECO:0007669"/>
    <property type="project" value="UniProtKB-SubCell"/>
</dbReference>
<dbReference type="Gene3D" id="1.20.5.2700">
    <property type="match status" value="1"/>
</dbReference>
<dbReference type="InterPro" id="IPR001516">
    <property type="entry name" value="Proton_antipo_N"/>
</dbReference>
<comment type="caution">
    <text evidence="9">The sequence shown here is derived from an EMBL/GenBank/DDBJ whole genome shotgun (WGS) entry which is preliminary data.</text>
</comment>
<dbReference type="InterPro" id="IPR001750">
    <property type="entry name" value="ND/Mrp_TM"/>
</dbReference>
<feature type="transmembrane region" description="Helical" evidence="6">
    <location>
        <begin position="312"/>
        <end position="331"/>
    </location>
</feature>
<dbReference type="PANTHER" id="PTHR42829:SF2">
    <property type="entry name" value="NADH-UBIQUINONE OXIDOREDUCTASE CHAIN 5"/>
    <property type="match status" value="1"/>
</dbReference>
<dbReference type="PANTHER" id="PTHR42829">
    <property type="entry name" value="NADH-UBIQUINONE OXIDOREDUCTASE CHAIN 5"/>
    <property type="match status" value="1"/>
</dbReference>
<dbReference type="Pfam" id="PF00662">
    <property type="entry name" value="Proton_antipo_N"/>
    <property type="match status" value="1"/>
</dbReference>
<feature type="transmembrane region" description="Helical" evidence="6">
    <location>
        <begin position="169"/>
        <end position="190"/>
    </location>
</feature>
<dbReference type="PRINTS" id="PR01434">
    <property type="entry name" value="NADHDHGNASE5"/>
</dbReference>
<dbReference type="GO" id="GO:0012505">
    <property type="term" value="C:endomembrane system"/>
    <property type="evidence" value="ECO:0007669"/>
    <property type="project" value="UniProtKB-SubCell"/>
</dbReference>
<sequence length="610" mass="68340">MEWLIYLSVLLPIFGAPIIWFISHYTNKWFSWYLSLAVTGFSALVALLTALQVAGGAKFEHSFTWFNFGGVEVPFGIYVDGMSTVVYAMAALLGFLIVIYSRGYMEHDESPHRFFMKVTFFIGSMLGLTVSDNLIGMFIFWEFMGLASYLLISYWYYKNSAADAGLKAFLMTKFADGFFLAGIVLLWWYSGSLKVVEINHLAETAGIPLFIAAVSALLMFGGAIGKSAQFPLFPWLLDAMEGPTPVSALIHAATMVNAGVFLVGRLFDFYTYSGVLYVVLAIGAISAFIAVLGAMVHREIKKIIAFSTMENLGLMFVGLGAGSLAAGIFHLVSHATFKALMFLSAGNVIHFTHEKDAFKIRGLRKFMPYTAILFLIALLSLAGIPPLSGFFSKEWIVHEAKLSGDPIAFAFVLTAAVLTIYYGFRLWFQIFTGEPNEIAKRAKEAYLVMLIPLVVLAVLTFLVGIFHQSIVHLIERHAHIPHDWGLTILVFSLMAVAFGLAWLIYYKRAIDTEELMKDPIVSALNKVFYNSFFVDFLLRWLSRNFVVEFLALLAHWLDRNVYDYIVNGVAKTALWTWEKVKIIQTGNLIHYLTIFVSGAIVLYYLYLVIL</sequence>
<comment type="subcellular location">
    <subcellularLocation>
        <location evidence="1">Endomembrane system</location>
        <topology evidence="1">Multi-pass membrane protein</topology>
    </subcellularLocation>
    <subcellularLocation>
        <location evidence="5">Membrane</location>
        <topology evidence="5">Multi-pass membrane protein</topology>
    </subcellularLocation>
</comment>
<proteinExistence type="predicted"/>
<evidence type="ECO:0000259" key="8">
    <source>
        <dbReference type="Pfam" id="PF00662"/>
    </source>
</evidence>
<evidence type="ECO:0000256" key="6">
    <source>
        <dbReference type="SAM" id="Phobius"/>
    </source>
</evidence>
<feature type="transmembrane region" description="Helical" evidence="6">
    <location>
        <begin position="407"/>
        <end position="424"/>
    </location>
</feature>
<organism evidence="9 10">
    <name type="scientific">Aquifex aeolicus</name>
    <dbReference type="NCBI Taxonomy" id="63363"/>
    <lineage>
        <taxon>Bacteria</taxon>
        <taxon>Pseudomonadati</taxon>
        <taxon>Aquificota</taxon>
        <taxon>Aquificia</taxon>
        <taxon>Aquificales</taxon>
        <taxon>Aquificaceae</taxon>
        <taxon>Aquifex</taxon>
    </lineage>
</organism>
<evidence type="ECO:0000256" key="1">
    <source>
        <dbReference type="ARBA" id="ARBA00004127"/>
    </source>
</evidence>
<evidence type="ECO:0000256" key="2">
    <source>
        <dbReference type="ARBA" id="ARBA00022692"/>
    </source>
</evidence>
<dbReference type="GO" id="GO:0042773">
    <property type="term" value="P:ATP synthesis coupled electron transport"/>
    <property type="evidence" value="ECO:0007669"/>
    <property type="project" value="InterPro"/>
</dbReference>
<dbReference type="Pfam" id="PF00361">
    <property type="entry name" value="Proton_antipo_M"/>
    <property type="match status" value="1"/>
</dbReference>
<feature type="transmembrane region" description="Helical" evidence="6">
    <location>
        <begin position="114"/>
        <end position="131"/>
    </location>
</feature>
<keyword evidence="4 6" id="KW-0472">Membrane</keyword>
<feature type="transmembrane region" description="Helical" evidence="6">
    <location>
        <begin position="445"/>
        <end position="466"/>
    </location>
</feature>
<dbReference type="GO" id="GO:0003954">
    <property type="term" value="F:NADH dehydrogenase activity"/>
    <property type="evidence" value="ECO:0007669"/>
    <property type="project" value="TreeGrafter"/>
</dbReference>
<evidence type="ECO:0000259" key="7">
    <source>
        <dbReference type="Pfam" id="PF00361"/>
    </source>
</evidence>
<dbReference type="InterPro" id="IPR003945">
    <property type="entry name" value="NU5C-like"/>
</dbReference>
<feature type="transmembrane region" description="Helical" evidence="6">
    <location>
        <begin position="6"/>
        <end position="23"/>
    </location>
</feature>
<dbReference type="EC" id="1.6.5.-" evidence="9"/>
<reference evidence="9" key="1">
    <citation type="journal article" date="2020" name="ISME J.">
        <title>Gammaproteobacteria mediating utilization of methyl-, sulfur- and petroleum organic compounds in deep ocean hydrothermal plumes.</title>
        <authorList>
            <person name="Zhou Z."/>
            <person name="Liu Y."/>
            <person name="Pan J."/>
            <person name="Cron B.R."/>
            <person name="Toner B.M."/>
            <person name="Anantharaman K."/>
            <person name="Breier J.A."/>
            <person name="Dick G.J."/>
            <person name="Li M."/>
        </authorList>
    </citation>
    <scope>NUCLEOTIDE SEQUENCE</scope>
    <source>
        <strain evidence="9">SZUA-1501</strain>
    </source>
</reference>
<feature type="transmembrane region" description="Helical" evidence="6">
    <location>
        <begin position="205"/>
        <end position="225"/>
    </location>
</feature>
<feature type="domain" description="NADH-Ubiquinone oxidoreductase (complex I) chain 5 N-terminal" evidence="8">
    <location>
        <begin position="65"/>
        <end position="115"/>
    </location>
</feature>
<feature type="transmembrane region" description="Helical" evidence="6">
    <location>
        <begin position="588"/>
        <end position="609"/>
    </location>
</feature>
<evidence type="ECO:0000256" key="3">
    <source>
        <dbReference type="ARBA" id="ARBA00022989"/>
    </source>
</evidence>
<feature type="transmembrane region" description="Helical" evidence="6">
    <location>
        <begin position="75"/>
        <end position="102"/>
    </location>
</feature>
<dbReference type="PRINTS" id="PR01435">
    <property type="entry name" value="NPOXDRDTASE5"/>
</dbReference>